<dbReference type="InterPro" id="IPR002160">
    <property type="entry name" value="Prot_inh_Kunz-lg"/>
</dbReference>
<protein>
    <submittedName>
        <fullName evidence="3">Kunitz trypsin inhibitor 4-like</fullName>
    </submittedName>
</protein>
<reference evidence="2" key="1">
    <citation type="journal article" date="2019" name="Database">
        <title>The radish genome database (RadishGD): an integrated information resource for radish genomics.</title>
        <authorList>
            <person name="Yu H.J."/>
            <person name="Baek S."/>
            <person name="Lee Y.J."/>
            <person name="Cho A."/>
            <person name="Mun J.H."/>
        </authorList>
    </citation>
    <scope>NUCLEOTIDE SEQUENCE [LARGE SCALE GENOMIC DNA]</scope>
    <source>
        <strain evidence="2">cv. WK10039</strain>
    </source>
</reference>
<dbReference type="RefSeq" id="XP_056861738.1">
    <property type="nucleotide sequence ID" value="XM_057005758.1"/>
</dbReference>
<accession>A0A9W3DDC9</accession>
<reference evidence="3" key="2">
    <citation type="submission" date="2025-08" db="UniProtKB">
        <authorList>
            <consortium name="RefSeq"/>
        </authorList>
    </citation>
    <scope>IDENTIFICATION</scope>
    <source>
        <tissue evidence="3">Leaf</tissue>
    </source>
</reference>
<dbReference type="SMART" id="SM00452">
    <property type="entry name" value="STI"/>
    <property type="match status" value="1"/>
</dbReference>
<dbReference type="PANTHER" id="PTHR33107">
    <property type="entry name" value="KUNITZ TRYPSIN INHIBITOR 2"/>
    <property type="match status" value="1"/>
</dbReference>
<gene>
    <name evidence="3" type="primary">LOC130509604</name>
</gene>
<sequence>MNPMFYFLLALTAVFAAKTNAAGPIFDTDGDVIFGGTSYYVLPIFWGAGGGGLTLAPVFGNQCPLFLGQERSDLNRGIPVRFSNWRSRVKHVPESENLNIEMDTTPKICRPESVYWWLSSPPASDVPSFIIAGPKPEAGEEDSSSSFFQIVKKTVGKLDAYKFVFCGEHNDCVDVGVMEDLAGVGRFVLGPTTPFNVVFEKATRTTETLSKTMSII</sequence>
<feature type="chain" id="PRO_5040957827" evidence="1">
    <location>
        <begin position="22"/>
        <end position="216"/>
    </location>
</feature>
<name>A0A9W3DDC9_RAPSA</name>
<keyword evidence="2" id="KW-1185">Reference proteome</keyword>
<organism evidence="2 3">
    <name type="scientific">Raphanus sativus</name>
    <name type="common">Radish</name>
    <name type="synonym">Raphanus raphanistrum var. sativus</name>
    <dbReference type="NCBI Taxonomy" id="3726"/>
    <lineage>
        <taxon>Eukaryota</taxon>
        <taxon>Viridiplantae</taxon>
        <taxon>Streptophyta</taxon>
        <taxon>Embryophyta</taxon>
        <taxon>Tracheophyta</taxon>
        <taxon>Spermatophyta</taxon>
        <taxon>Magnoliopsida</taxon>
        <taxon>eudicotyledons</taxon>
        <taxon>Gunneridae</taxon>
        <taxon>Pentapetalae</taxon>
        <taxon>rosids</taxon>
        <taxon>malvids</taxon>
        <taxon>Brassicales</taxon>
        <taxon>Brassicaceae</taxon>
        <taxon>Brassiceae</taxon>
        <taxon>Raphanus</taxon>
    </lineage>
</organism>
<dbReference type="GeneID" id="130509604"/>
<proteinExistence type="predicted"/>
<dbReference type="OrthoDB" id="1918435at2759"/>
<evidence type="ECO:0000256" key="1">
    <source>
        <dbReference type="SAM" id="SignalP"/>
    </source>
</evidence>
<evidence type="ECO:0000313" key="3">
    <source>
        <dbReference type="RefSeq" id="XP_056861738.1"/>
    </source>
</evidence>
<dbReference type="KEGG" id="rsz:130509604"/>
<dbReference type="InterPro" id="IPR011065">
    <property type="entry name" value="Kunitz_inhibitor_STI-like_sf"/>
</dbReference>
<evidence type="ECO:0000313" key="2">
    <source>
        <dbReference type="Proteomes" id="UP000504610"/>
    </source>
</evidence>
<dbReference type="GO" id="GO:0004866">
    <property type="term" value="F:endopeptidase inhibitor activity"/>
    <property type="evidence" value="ECO:0007669"/>
    <property type="project" value="InterPro"/>
</dbReference>
<dbReference type="Gene3D" id="2.80.10.50">
    <property type="match status" value="1"/>
</dbReference>
<keyword evidence="1" id="KW-0732">Signal</keyword>
<dbReference type="Proteomes" id="UP000504610">
    <property type="component" value="Chromosome 3"/>
</dbReference>
<dbReference type="AlphaFoldDB" id="A0A9W3DDC9"/>
<feature type="signal peptide" evidence="1">
    <location>
        <begin position="1"/>
        <end position="21"/>
    </location>
</feature>
<dbReference type="PROSITE" id="PS00283">
    <property type="entry name" value="SOYBEAN_KUNITZ"/>
    <property type="match status" value="1"/>
</dbReference>
<dbReference type="Pfam" id="PF00197">
    <property type="entry name" value="Kunitz_legume"/>
    <property type="match status" value="1"/>
</dbReference>
<dbReference type="PANTHER" id="PTHR33107:SF83">
    <property type="entry name" value="(RAPE) HYPOTHETICAL PROTEIN"/>
    <property type="match status" value="1"/>
</dbReference>
<dbReference type="SUPFAM" id="SSF50386">
    <property type="entry name" value="STI-like"/>
    <property type="match status" value="1"/>
</dbReference>
<dbReference type="PRINTS" id="PR00291">
    <property type="entry name" value="KUNITZINHBTR"/>
</dbReference>